<reference evidence="7 8" key="1">
    <citation type="submission" date="2016-12" db="EMBL/GenBank/DDBJ databases">
        <title>Draft genome sequences of strains Salinicola socius SMB35, Salinicola sp. MH3R3-1 and Chromohalobacter sp. SMB17 from the Verkhnekamsk potash mining region of Russia.</title>
        <authorList>
            <person name="Mavrodi D.V."/>
            <person name="Olsson B.E."/>
            <person name="Korsakova E.S."/>
            <person name="Pyankova A."/>
            <person name="Mavrodi O.V."/>
            <person name="Plotnikova E.G."/>
        </authorList>
    </citation>
    <scope>NUCLEOTIDE SEQUENCE [LARGE SCALE GENOMIC DNA]</scope>
    <source>
        <strain evidence="7 8">SMB35</strain>
    </source>
</reference>
<evidence type="ECO:0000256" key="4">
    <source>
        <dbReference type="ARBA" id="ARBA00022989"/>
    </source>
</evidence>
<comment type="caution">
    <text evidence="7">The sequence shown here is derived from an EMBL/GenBank/DDBJ whole genome shotgun (WGS) entry which is preliminary data.</text>
</comment>
<name>A0A1Q8SPS9_9GAMM</name>
<keyword evidence="8" id="KW-1185">Reference proteome</keyword>
<evidence type="ECO:0000256" key="5">
    <source>
        <dbReference type="ARBA" id="ARBA00023136"/>
    </source>
</evidence>
<evidence type="ECO:0000256" key="2">
    <source>
        <dbReference type="ARBA" id="ARBA00022475"/>
    </source>
</evidence>
<keyword evidence="3 6" id="KW-0812">Transmembrane</keyword>
<feature type="transmembrane region" description="Helical" evidence="6">
    <location>
        <begin position="284"/>
        <end position="303"/>
    </location>
</feature>
<dbReference type="Pfam" id="PF01943">
    <property type="entry name" value="Polysacc_synt"/>
    <property type="match status" value="1"/>
</dbReference>
<evidence type="ECO:0000256" key="6">
    <source>
        <dbReference type="SAM" id="Phobius"/>
    </source>
</evidence>
<dbReference type="EMBL" id="MSDO01000022">
    <property type="protein sequence ID" value="OLO03406.1"/>
    <property type="molecule type" value="Genomic_DNA"/>
</dbReference>
<dbReference type="STRING" id="404433.BTW07_15150"/>
<feature type="transmembrane region" description="Helical" evidence="6">
    <location>
        <begin position="248"/>
        <end position="272"/>
    </location>
</feature>
<feature type="transmembrane region" description="Helical" evidence="6">
    <location>
        <begin position="416"/>
        <end position="435"/>
    </location>
</feature>
<dbReference type="InterPro" id="IPR002797">
    <property type="entry name" value="Polysacc_synth"/>
</dbReference>
<sequence length="455" mass="48842">MNLTLRGQRSSRLLARLRGELFINLCRTFAARGIAALGTIFLGIVLGRLYGAQGVGVFALAQSVIFGAGIIACYGLNGSLMRYVSQDNDSPNILCYLRWALRRAGGLSLVFGAVIGGLHQVIAEMFESAELSPLLISIAVATPAFTLSFVLAGFLKGVNMPARASLQENGSISLLAAVCILGAVIAGDARSLPQAGWAFCIAAWLVCAQGALQAGLWLYRHPRVRDSNTVDPSTLPSRSEFFSTAQSFIVLNLSMFLQQVVAMLIAGALLSHGDLGLFKSAERVGMVISFILLVINAVFPPRFARLFHQGRHEELGRLAQQSSLVAAAMATPAAIVCLVFPEWVLGWFGEEFRQAANLLRIIVIGHLFNVMFGSVGFLLTMTGREKVMRNISLVCSALGLLAFLVLIPMLGAVGAALSLAMVLMLQNFVAAIFVWRRMGIVMLPIPLVSSRIGCE</sequence>
<evidence type="ECO:0000256" key="3">
    <source>
        <dbReference type="ARBA" id="ARBA00022692"/>
    </source>
</evidence>
<keyword evidence="5 6" id="KW-0472">Membrane</keyword>
<dbReference type="Proteomes" id="UP000186878">
    <property type="component" value="Unassembled WGS sequence"/>
</dbReference>
<feature type="transmembrane region" description="Helical" evidence="6">
    <location>
        <begin position="324"/>
        <end position="346"/>
    </location>
</feature>
<feature type="transmembrane region" description="Helical" evidence="6">
    <location>
        <begin position="170"/>
        <end position="189"/>
    </location>
</feature>
<dbReference type="AlphaFoldDB" id="A0A1Q8SPS9"/>
<dbReference type="OrthoDB" id="5785171at2"/>
<feature type="transmembrane region" description="Helical" evidence="6">
    <location>
        <begin position="52"/>
        <end position="76"/>
    </location>
</feature>
<feature type="transmembrane region" description="Helical" evidence="6">
    <location>
        <begin position="195"/>
        <end position="219"/>
    </location>
</feature>
<keyword evidence="2" id="KW-1003">Cell membrane</keyword>
<proteinExistence type="predicted"/>
<accession>A0A1Q8SPS9</accession>
<feature type="transmembrane region" description="Helical" evidence="6">
    <location>
        <begin position="21"/>
        <end position="46"/>
    </location>
</feature>
<evidence type="ECO:0000313" key="8">
    <source>
        <dbReference type="Proteomes" id="UP000186878"/>
    </source>
</evidence>
<dbReference type="InterPro" id="IPR050833">
    <property type="entry name" value="Poly_Biosynth_Transport"/>
</dbReference>
<dbReference type="PANTHER" id="PTHR30250:SF11">
    <property type="entry name" value="O-ANTIGEN TRANSPORTER-RELATED"/>
    <property type="match status" value="1"/>
</dbReference>
<protein>
    <recommendedName>
        <fullName evidence="9">Polysaccharide biosynthesis protein C-terminal domain-containing protein</fullName>
    </recommendedName>
</protein>
<feature type="transmembrane region" description="Helical" evidence="6">
    <location>
        <begin position="391"/>
        <end position="410"/>
    </location>
</feature>
<evidence type="ECO:0000256" key="1">
    <source>
        <dbReference type="ARBA" id="ARBA00004651"/>
    </source>
</evidence>
<comment type="subcellular location">
    <subcellularLocation>
        <location evidence="1">Cell membrane</location>
        <topology evidence="1">Multi-pass membrane protein</topology>
    </subcellularLocation>
</comment>
<keyword evidence="4 6" id="KW-1133">Transmembrane helix</keyword>
<feature type="transmembrane region" description="Helical" evidence="6">
    <location>
        <begin position="358"/>
        <end position="379"/>
    </location>
</feature>
<evidence type="ECO:0008006" key="9">
    <source>
        <dbReference type="Google" id="ProtNLM"/>
    </source>
</evidence>
<evidence type="ECO:0000313" key="7">
    <source>
        <dbReference type="EMBL" id="OLO03406.1"/>
    </source>
</evidence>
<feature type="transmembrane region" description="Helical" evidence="6">
    <location>
        <begin position="104"/>
        <end position="122"/>
    </location>
</feature>
<dbReference type="RefSeq" id="WP_075571007.1">
    <property type="nucleotide sequence ID" value="NZ_MSDO01000022.1"/>
</dbReference>
<dbReference type="GO" id="GO:0005886">
    <property type="term" value="C:plasma membrane"/>
    <property type="evidence" value="ECO:0007669"/>
    <property type="project" value="UniProtKB-SubCell"/>
</dbReference>
<organism evidence="7 8">
    <name type="scientific">Salinicola socius</name>
    <dbReference type="NCBI Taxonomy" id="404433"/>
    <lineage>
        <taxon>Bacteria</taxon>
        <taxon>Pseudomonadati</taxon>
        <taxon>Pseudomonadota</taxon>
        <taxon>Gammaproteobacteria</taxon>
        <taxon>Oceanospirillales</taxon>
        <taxon>Halomonadaceae</taxon>
        <taxon>Salinicola</taxon>
    </lineage>
</organism>
<feature type="transmembrane region" description="Helical" evidence="6">
    <location>
        <begin position="134"/>
        <end position="158"/>
    </location>
</feature>
<gene>
    <name evidence="7" type="ORF">BTW07_15150</name>
</gene>
<dbReference type="PANTHER" id="PTHR30250">
    <property type="entry name" value="PST FAMILY PREDICTED COLANIC ACID TRANSPORTER"/>
    <property type="match status" value="1"/>
</dbReference>